<dbReference type="Gene3D" id="1.10.287.470">
    <property type="entry name" value="Helix hairpin bin"/>
    <property type="match status" value="1"/>
</dbReference>
<sequence>MTNRNKANVYTCRQIILKLIKPTLTVLAIASFAVVAQNTTNPIQVDVIYPQGVQNMQTLVLTGTVEAKQHAHLAPPEAGRVAAINVEIGDIVTLGQTLLSLDNKLAELEVNAAQANVKAAKVNADEAMRLYQEVQKLSEQQVVAQTLIAERAAFLASTQAQLASVEASFSFVQERLNRHTLKAPFNGVIAQRNVDIGEWVSQQTGVITLVAQDDLRLTVAIPQQYFSSLSKQTDVAIEIKPDSSDAEAFRATLSRLVPVSDMQTRTFMAQIDLPNNTALVSGMSAVARISIPNSEQSSITLPRSAIKQHPDGGSSVFIVQNGVAKRIVTAFTSLPNNQVTINNQNTDAAFIISGVASLQDGTAIVPTVVSNTVSKLESVAR</sequence>
<feature type="domain" description="CusB-like beta-barrel" evidence="4">
    <location>
        <begin position="217"/>
        <end position="289"/>
    </location>
</feature>
<dbReference type="SUPFAM" id="SSF111369">
    <property type="entry name" value="HlyD-like secretion proteins"/>
    <property type="match status" value="1"/>
</dbReference>
<dbReference type="GO" id="GO:1990281">
    <property type="term" value="C:efflux pump complex"/>
    <property type="evidence" value="ECO:0007669"/>
    <property type="project" value="TreeGrafter"/>
</dbReference>
<proteinExistence type="inferred from homology"/>
<feature type="signal peptide" evidence="3">
    <location>
        <begin position="1"/>
        <end position="36"/>
    </location>
</feature>
<evidence type="ECO:0000256" key="1">
    <source>
        <dbReference type="ARBA" id="ARBA00009477"/>
    </source>
</evidence>
<dbReference type="EMBL" id="BAET01000013">
    <property type="protein sequence ID" value="GAB55457.1"/>
    <property type="molecule type" value="Genomic_DNA"/>
</dbReference>
<keyword evidence="3" id="KW-0732">Signal</keyword>
<protein>
    <submittedName>
        <fullName evidence="6">Uncharacterized protein</fullName>
    </submittedName>
</protein>
<keyword evidence="2" id="KW-0175">Coiled coil</keyword>
<evidence type="ECO:0000256" key="3">
    <source>
        <dbReference type="SAM" id="SignalP"/>
    </source>
</evidence>
<dbReference type="OrthoDB" id="9806939at2"/>
<evidence type="ECO:0000313" key="7">
    <source>
        <dbReference type="Proteomes" id="UP000053586"/>
    </source>
</evidence>
<evidence type="ECO:0000259" key="4">
    <source>
        <dbReference type="Pfam" id="PF25954"/>
    </source>
</evidence>
<dbReference type="Gene3D" id="2.40.30.170">
    <property type="match status" value="1"/>
</dbReference>
<keyword evidence="7" id="KW-1185">Reference proteome</keyword>
<dbReference type="PANTHER" id="PTHR30469:SF38">
    <property type="entry name" value="HLYD FAMILY SECRETION PROTEIN"/>
    <property type="match status" value="1"/>
</dbReference>
<dbReference type="NCBIfam" id="TIGR01730">
    <property type="entry name" value="RND_mfp"/>
    <property type="match status" value="1"/>
</dbReference>
<feature type="chain" id="PRO_5003598151" evidence="3">
    <location>
        <begin position="37"/>
        <end position="381"/>
    </location>
</feature>
<comment type="caution">
    <text evidence="6">The sequence shown here is derived from an EMBL/GenBank/DDBJ whole genome shotgun (WGS) entry which is preliminary data.</text>
</comment>
<feature type="domain" description="CzcB-like barrel-sandwich hybrid" evidence="5">
    <location>
        <begin position="70"/>
        <end position="209"/>
    </location>
</feature>
<reference evidence="6 7" key="1">
    <citation type="journal article" date="2012" name="J. Bacteriol.">
        <title>Genome sequence of proteorhodopsin-containing sea ice bacterium Glaciecola punicea ACAM 611T.</title>
        <authorList>
            <person name="Qin Q.-L."/>
            <person name="Xie B.-B."/>
            <person name="Shu Y.-L."/>
            <person name="Rong J.-C."/>
            <person name="Zhao D.-L."/>
            <person name="Zhang X.-Y."/>
            <person name="Chen X.-L."/>
            <person name="Zhou B.-C."/>
            <person name="Zhanga Y.-Z."/>
        </authorList>
    </citation>
    <scope>NUCLEOTIDE SEQUENCE [LARGE SCALE GENOMIC DNA]</scope>
    <source>
        <strain evidence="6 7">ACAM 611</strain>
    </source>
</reference>
<organism evidence="6 7">
    <name type="scientific">Glaciecola punicea ACAM 611</name>
    <dbReference type="NCBI Taxonomy" id="1121923"/>
    <lineage>
        <taxon>Bacteria</taxon>
        <taxon>Pseudomonadati</taxon>
        <taxon>Pseudomonadota</taxon>
        <taxon>Gammaproteobacteria</taxon>
        <taxon>Alteromonadales</taxon>
        <taxon>Alteromonadaceae</taxon>
        <taxon>Glaciecola</taxon>
    </lineage>
</organism>
<evidence type="ECO:0000259" key="5">
    <source>
        <dbReference type="Pfam" id="PF25973"/>
    </source>
</evidence>
<dbReference type="GO" id="GO:0015562">
    <property type="term" value="F:efflux transmembrane transporter activity"/>
    <property type="evidence" value="ECO:0007669"/>
    <property type="project" value="TreeGrafter"/>
</dbReference>
<dbReference type="PANTHER" id="PTHR30469">
    <property type="entry name" value="MULTIDRUG RESISTANCE PROTEIN MDTA"/>
    <property type="match status" value="1"/>
</dbReference>
<dbReference type="Gene3D" id="2.40.420.20">
    <property type="match status" value="1"/>
</dbReference>
<gene>
    <name evidence="6" type="ORF">GPUN_1333</name>
</gene>
<dbReference type="Gene3D" id="2.40.50.100">
    <property type="match status" value="1"/>
</dbReference>
<feature type="coiled-coil region" evidence="2">
    <location>
        <begin position="98"/>
        <end position="137"/>
    </location>
</feature>
<dbReference type="InterPro" id="IPR006143">
    <property type="entry name" value="RND_pump_MFP"/>
</dbReference>
<evidence type="ECO:0000313" key="6">
    <source>
        <dbReference type="EMBL" id="GAB55457.1"/>
    </source>
</evidence>
<dbReference type="AlphaFoldDB" id="H5TAY0"/>
<dbReference type="RefSeq" id="WP_006004561.1">
    <property type="nucleotide sequence ID" value="NZ_BAET01000013.1"/>
</dbReference>
<dbReference type="Proteomes" id="UP000053586">
    <property type="component" value="Unassembled WGS sequence"/>
</dbReference>
<comment type="similarity">
    <text evidence="1">Belongs to the membrane fusion protein (MFP) (TC 8.A.1) family.</text>
</comment>
<dbReference type="Pfam" id="PF25973">
    <property type="entry name" value="BSH_CzcB"/>
    <property type="match status" value="1"/>
</dbReference>
<dbReference type="STRING" id="56804.BAE46_05555"/>
<name>H5TAY0_9ALTE</name>
<evidence type="ECO:0000256" key="2">
    <source>
        <dbReference type="SAM" id="Coils"/>
    </source>
</evidence>
<dbReference type="InterPro" id="IPR058792">
    <property type="entry name" value="Beta-barrel_RND_2"/>
</dbReference>
<dbReference type="InterPro" id="IPR058647">
    <property type="entry name" value="BSH_CzcB-like"/>
</dbReference>
<dbReference type="eggNOG" id="COG0845">
    <property type="taxonomic scope" value="Bacteria"/>
</dbReference>
<reference evidence="6 7" key="2">
    <citation type="journal article" date="2017" name="Antonie Van Leeuwenhoek">
        <title>Rhizobium rhizosphaerae sp. nov., a novel species isolated from rice rhizosphere.</title>
        <authorList>
            <person name="Zhao J.J."/>
            <person name="Zhang J."/>
            <person name="Zhang R.J."/>
            <person name="Zhang C.W."/>
            <person name="Yin H.Q."/>
            <person name="Zhang X.X."/>
        </authorList>
    </citation>
    <scope>NUCLEOTIDE SEQUENCE [LARGE SCALE GENOMIC DNA]</scope>
    <source>
        <strain evidence="6 7">ACAM 611</strain>
    </source>
</reference>
<accession>H5TAY0</accession>
<dbReference type="Pfam" id="PF25954">
    <property type="entry name" value="Beta-barrel_RND_2"/>
    <property type="match status" value="1"/>
</dbReference>